<accession>A0A0K9PDM7</accession>
<evidence type="ECO:0000256" key="2">
    <source>
        <dbReference type="ARBA" id="ARBA00022737"/>
    </source>
</evidence>
<reference evidence="10" key="1">
    <citation type="journal article" date="2016" name="Nature">
        <title>The genome of the seagrass Zostera marina reveals angiosperm adaptation to the sea.</title>
        <authorList>
            <person name="Olsen J.L."/>
            <person name="Rouze P."/>
            <person name="Verhelst B."/>
            <person name="Lin Y.-C."/>
            <person name="Bayer T."/>
            <person name="Collen J."/>
            <person name="Dattolo E."/>
            <person name="De Paoli E."/>
            <person name="Dittami S."/>
            <person name="Maumus F."/>
            <person name="Michel G."/>
            <person name="Kersting A."/>
            <person name="Lauritano C."/>
            <person name="Lohaus R."/>
            <person name="Toepel M."/>
            <person name="Tonon T."/>
            <person name="Vanneste K."/>
            <person name="Amirebrahimi M."/>
            <person name="Brakel J."/>
            <person name="Bostroem C."/>
            <person name="Chovatia M."/>
            <person name="Grimwood J."/>
            <person name="Jenkins J.W."/>
            <person name="Jueterbock A."/>
            <person name="Mraz A."/>
            <person name="Stam W.T."/>
            <person name="Tice H."/>
            <person name="Bornberg-Bauer E."/>
            <person name="Green P.J."/>
            <person name="Pearson G.A."/>
            <person name="Procaccini G."/>
            <person name="Duarte C.M."/>
            <person name="Schmutz J."/>
            <person name="Reusch T.B.H."/>
            <person name="Van de Peer Y."/>
        </authorList>
    </citation>
    <scope>NUCLEOTIDE SEQUENCE [LARGE SCALE GENOMIC DNA]</scope>
    <source>
        <strain evidence="10">cv. Finnish</strain>
    </source>
</reference>
<keyword evidence="5" id="KW-0804">Transcription</keyword>
<evidence type="ECO:0000313" key="9">
    <source>
        <dbReference type="EMBL" id="KMZ67071.1"/>
    </source>
</evidence>
<feature type="domain" description="WRKY" evidence="8">
    <location>
        <begin position="183"/>
        <end position="241"/>
    </location>
</feature>
<proteinExistence type="predicted"/>
<feature type="compositionally biased region" description="Polar residues" evidence="7">
    <location>
        <begin position="1"/>
        <end position="32"/>
    </location>
</feature>
<comment type="subcellular location">
    <subcellularLocation>
        <location evidence="1">Nucleus</location>
    </subcellularLocation>
</comment>
<evidence type="ECO:0000259" key="8">
    <source>
        <dbReference type="PROSITE" id="PS50811"/>
    </source>
</evidence>
<feature type="compositionally biased region" description="Low complexity" evidence="7">
    <location>
        <begin position="247"/>
        <end position="263"/>
    </location>
</feature>
<keyword evidence="2" id="KW-0677">Repeat</keyword>
<dbReference type="PANTHER" id="PTHR31221">
    <property type="entry name" value="WRKY TRANSCRIPTION FACTOR PROTEIN 1-RELATED"/>
    <property type="match status" value="1"/>
</dbReference>
<dbReference type="AlphaFoldDB" id="A0A0K9PDM7"/>
<dbReference type="SUPFAM" id="SSF118290">
    <property type="entry name" value="WRKY DNA-binding domain"/>
    <property type="match status" value="2"/>
</dbReference>
<evidence type="ECO:0000256" key="1">
    <source>
        <dbReference type="ARBA" id="ARBA00004123"/>
    </source>
</evidence>
<feature type="region of interest" description="Disordered" evidence="7">
    <location>
        <begin position="1"/>
        <end position="88"/>
    </location>
</feature>
<feature type="compositionally biased region" description="Polar residues" evidence="7">
    <location>
        <begin position="420"/>
        <end position="435"/>
    </location>
</feature>
<keyword evidence="3" id="KW-0805">Transcription regulation</keyword>
<evidence type="ECO:0000256" key="6">
    <source>
        <dbReference type="ARBA" id="ARBA00023242"/>
    </source>
</evidence>
<protein>
    <submittedName>
        <fullName evidence="9">WRKY transcription factor-a</fullName>
    </submittedName>
</protein>
<dbReference type="GO" id="GO:0000976">
    <property type="term" value="F:transcription cis-regulatory region binding"/>
    <property type="evidence" value="ECO:0000318"/>
    <property type="project" value="GO_Central"/>
</dbReference>
<evidence type="ECO:0000256" key="5">
    <source>
        <dbReference type="ARBA" id="ARBA00023163"/>
    </source>
</evidence>
<evidence type="ECO:0000256" key="4">
    <source>
        <dbReference type="ARBA" id="ARBA00023125"/>
    </source>
</evidence>
<dbReference type="OrthoDB" id="5065855at2759"/>
<keyword evidence="10" id="KW-1185">Reference proteome</keyword>
<dbReference type="SMART" id="SM00774">
    <property type="entry name" value="WRKY"/>
    <property type="match status" value="2"/>
</dbReference>
<feature type="compositionally biased region" description="Gly residues" evidence="7">
    <location>
        <begin position="37"/>
        <end position="51"/>
    </location>
</feature>
<dbReference type="FunFam" id="2.20.25.80:FF:000001">
    <property type="entry name" value="WRKY transcription factor 33"/>
    <property type="match status" value="1"/>
</dbReference>
<keyword evidence="6" id="KW-0539">Nucleus</keyword>
<dbReference type="InterPro" id="IPR044810">
    <property type="entry name" value="WRKY_plant"/>
</dbReference>
<dbReference type="GO" id="GO:0003700">
    <property type="term" value="F:DNA-binding transcription factor activity"/>
    <property type="evidence" value="ECO:0000318"/>
    <property type="project" value="GO_Central"/>
</dbReference>
<feature type="region of interest" description="Disordered" evidence="7">
    <location>
        <begin position="406"/>
        <end position="435"/>
    </location>
</feature>
<feature type="domain" description="WRKY" evidence="8">
    <location>
        <begin position="347"/>
        <end position="412"/>
    </location>
</feature>
<organism evidence="9 10">
    <name type="scientific">Zostera marina</name>
    <name type="common">Eelgrass</name>
    <dbReference type="NCBI Taxonomy" id="29655"/>
    <lineage>
        <taxon>Eukaryota</taxon>
        <taxon>Viridiplantae</taxon>
        <taxon>Streptophyta</taxon>
        <taxon>Embryophyta</taxon>
        <taxon>Tracheophyta</taxon>
        <taxon>Spermatophyta</taxon>
        <taxon>Magnoliopsida</taxon>
        <taxon>Liliopsida</taxon>
        <taxon>Zosteraceae</taxon>
        <taxon>Zostera</taxon>
    </lineage>
</organism>
<gene>
    <name evidence="9" type="ORF">ZOSMA_27G01240</name>
</gene>
<dbReference type="EMBL" id="LFYR01000932">
    <property type="protein sequence ID" value="KMZ67071.1"/>
    <property type="molecule type" value="Genomic_DNA"/>
</dbReference>
<dbReference type="InterPro" id="IPR003657">
    <property type="entry name" value="WRKY_dom"/>
</dbReference>
<feature type="region of interest" description="Disordered" evidence="7">
    <location>
        <begin position="236"/>
        <end position="273"/>
    </location>
</feature>
<dbReference type="Gene3D" id="2.20.25.80">
    <property type="entry name" value="WRKY domain"/>
    <property type="match status" value="2"/>
</dbReference>
<evidence type="ECO:0000313" key="10">
    <source>
        <dbReference type="Proteomes" id="UP000036987"/>
    </source>
</evidence>
<evidence type="ECO:0000256" key="3">
    <source>
        <dbReference type="ARBA" id="ARBA00023015"/>
    </source>
</evidence>
<dbReference type="STRING" id="29655.A0A0K9PDM7"/>
<keyword evidence="4" id="KW-0238">DNA-binding</keyword>
<dbReference type="Proteomes" id="UP000036987">
    <property type="component" value="Unassembled WGS sequence"/>
</dbReference>
<dbReference type="OMA" id="NGWSFPE"/>
<dbReference type="GO" id="GO:0005634">
    <property type="term" value="C:nucleus"/>
    <property type="evidence" value="ECO:0000318"/>
    <property type="project" value="GO_Central"/>
</dbReference>
<name>A0A0K9PDM7_ZOSMR</name>
<dbReference type="FunFam" id="2.20.25.80:FF:000006">
    <property type="entry name" value="WRKY transcription factor"/>
    <property type="match status" value="1"/>
</dbReference>
<dbReference type="PANTHER" id="PTHR31221:SF1">
    <property type="entry name" value="WRKY TRANSCRIPTION FACTOR 33-RELATED"/>
    <property type="match status" value="1"/>
</dbReference>
<dbReference type="Pfam" id="PF03106">
    <property type="entry name" value="WRKY"/>
    <property type="match status" value="2"/>
</dbReference>
<sequence>MSSSTEQQNPTAPDPNTLSFSTAANLRTSFSDLLNGIGSGTEDGRNAGVGGVPKFKSRIPPSLPISNSQSRDYEQQQQQQQQPFSPSCFFLIPPGLSPAELLDSPVLLAPSSHVLSSPTTGAFPTQQRNSWMTNNYIGKEDEKPLPEFSFHANPTPEEFSNPKKPAVLTTGNMVPARQSRRSEDGYNWRKYGQKHVKGSENPRSYYKCTFHNCPTKKKVEKSLIGEITEIVYKGVHNHPKPTSTRRISSQNNNIPVNPQPIQSETSDHYSSGGYSHDAIGTPDNSSVSIGDEIELVSQIQNTVGHRAEDEEPEAKRWKKEPQLLSSSGMVGGNKTVKEPRVVVQTRSDIDILDDGYRWRKYGQKVVKGNPNPRSYYKCTTAGCPVRKHVERASQDTRSVITTYEGKHDHDVPIGRGSGLARSNNNNKMTNMSYSSSSDTVNYDFAPIRYNQMMNTNTKDEPRDDLFIESLLY</sequence>
<dbReference type="InterPro" id="IPR036576">
    <property type="entry name" value="WRKY_dom_sf"/>
</dbReference>
<comment type="caution">
    <text evidence="9">The sequence shown here is derived from an EMBL/GenBank/DDBJ whole genome shotgun (WGS) entry which is preliminary data.</text>
</comment>
<dbReference type="PROSITE" id="PS50811">
    <property type="entry name" value="WRKY"/>
    <property type="match status" value="2"/>
</dbReference>
<dbReference type="GO" id="GO:0006355">
    <property type="term" value="P:regulation of DNA-templated transcription"/>
    <property type="evidence" value="ECO:0000318"/>
    <property type="project" value="GO_Central"/>
</dbReference>
<evidence type="ECO:0000256" key="7">
    <source>
        <dbReference type="SAM" id="MobiDB-lite"/>
    </source>
</evidence>